<organism evidence="1 2">
    <name type="scientific">Desulfonema magnum</name>
    <dbReference type="NCBI Taxonomy" id="45655"/>
    <lineage>
        <taxon>Bacteria</taxon>
        <taxon>Pseudomonadati</taxon>
        <taxon>Thermodesulfobacteriota</taxon>
        <taxon>Desulfobacteria</taxon>
        <taxon>Desulfobacterales</taxon>
        <taxon>Desulfococcaceae</taxon>
        <taxon>Desulfonema</taxon>
    </lineage>
</organism>
<name>A0A975GM09_9BACT</name>
<protein>
    <submittedName>
        <fullName evidence="1">Uncharacterized protein</fullName>
    </submittedName>
</protein>
<dbReference type="Proteomes" id="UP000663722">
    <property type="component" value="Chromosome"/>
</dbReference>
<reference evidence="1" key="1">
    <citation type="journal article" date="2021" name="Microb. Physiol.">
        <title>Proteogenomic Insights into the Physiology of Marine, Sulfate-Reducing, Filamentous Desulfonema limicola and Desulfonema magnum.</title>
        <authorList>
            <person name="Schnaars V."/>
            <person name="Wohlbrand L."/>
            <person name="Scheve S."/>
            <person name="Hinrichs C."/>
            <person name="Reinhardt R."/>
            <person name="Rabus R."/>
        </authorList>
    </citation>
    <scope>NUCLEOTIDE SEQUENCE</scope>
    <source>
        <strain evidence="1">4be13</strain>
    </source>
</reference>
<sequence>MNGGETRLFPLRAAAHSGKKAGFLSRANIEDLWLGTYLRIITYPVIHVKRDYKISQGTTT</sequence>
<proteinExistence type="predicted"/>
<gene>
    <name evidence="1" type="ORF">dnm_023440</name>
</gene>
<evidence type="ECO:0000313" key="2">
    <source>
        <dbReference type="Proteomes" id="UP000663722"/>
    </source>
</evidence>
<dbReference type="AlphaFoldDB" id="A0A975GM09"/>
<keyword evidence="2" id="KW-1185">Reference proteome</keyword>
<accession>A0A975GM09</accession>
<dbReference type="KEGG" id="dmm:dnm_023440"/>
<dbReference type="EMBL" id="CP061800">
    <property type="protein sequence ID" value="QTA86322.1"/>
    <property type="molecule type" value="Genomic_DNA"/>
</dbReference>
<evidence type="ECO:0000313" key="1">
    <source>
        <dbReference type="EMBL" id="QTA86322.1"/>
    </source>
</evidence>